<dbReference type="Proteomes" id="UP000006038">
    <property type="component" value="Chromosome 9"/>
</dbReference>
<sequence length="151" mass="16966">MATSPSTSSRSCACTATAASRVRGEAARGAWGGEVTLVESEGVGHCFHLSPEFNPKTVELMDHVVEFIARGKTSTPTSMLMDRRRRRGKGESFRRVEFIARGKTSTPTSMLMDRRRRRCKVESFRRPKLHGPNWAHRSMFRAGNGQHWACQ</sequence>
<dbReference type="EnsemblPlants" id="OB09G18000.1">
    <property type="protein sequence ID" value="OB09G18000.1"/>
    <property type="gene ID" value="OB09G18000"/>
</dbReference>
<evidence type="ECO:0008006" key="3">
    <source>
        <dbReference type="Google" id="ProtNLM"/>
    </source>
</evidence>
<evidence type="ECO:0000313" key="1">
    <source>
        <dbReference type="EnsemblPlants" id="OB09G18000.1"/>
    </source>
</evidence>
<keyword evidence="2" id="KW-1185">Reference proteome</keyword>
<evidence type="ECO:0000313" key="2">
    <source>
        <dbReference type="Proteomes" id="UP000006038"/>
    </source>
</evidence>
<organism evidence="1">
    <name type="scientific">Oryza brachyantha</name>
    <name type="common">malo sina</name>
    <dbReference type="NCBI Taxonomy" id="4533"/>
    <lineage>
        <taxon>Eukaryota</taxon>
        <taxon>Viridiplantae</taxon>
        <taxon>Streptophyta</taxon>
        <taxon>Embryophyta</taxon>
        <taxon>Tracheophyta</taxon>
        <taxon>Spermatophyta</taxon>
        <taxon>Magnoliopsida</taxon>
        <taxon>Liliopsida</taxon>
        <taxon>Poales</taxon>
        <taxon>Poaceae</taxon>
        <taxon>BOP clade</taxon>
        <taxon>Oryzoideae</taxon>
        <taxon>Oryzeae</taxon>
        <taxon>Oryzinae</taxon>
        <taxon>Oryza</taxon>
    </lineage>
</organism>
<name>J3MXS1_ORYBR</name>
<dbReference type="AlphaFoldDB" id="J3MXS1"/>
<accession>J3MXS1</accession>
<proteinExistence type="predicted"/>
<protein>
    <recommendedName>
        <fullName evidence="3">Alpha/beta hydrolase fold-3 domain-containing protein</fullName>
    </recommendedName>
</protein>
<dbReference type="Gramene" id="OB09G18000.1">
    <property type="protein sequence ID" value="OB09G18000.1"/>
    <property type="gene ID" value="OB09G18000"/>
</dbReference>
<dbReference type="HOGENOM" id="CLU_1734310_0_0_1"/>
<reference evidence="1" key="2">
    <citation type="submission" date="2013-04" db="UniProtKB">
        <authorList>
            <consortium name="EnsemblPlants"/>
        </authorList>
    </citation>
    <scope>IDENTIFICATION</scope>
</reference>
<reference evidence="1" key="1">
    <citation type="journal article" date="2013" name="Nat. Commun.">
        <title>Whole-genome sequencing of Oryza brachyantha reveals mechanisms underlying Oryza genome evolution.</title>
        <authorList>
            <person name="Chen J."/>
            <person name="Huang Q."/>
            <person name="Gao D."/>
            <person name="Wang J."/>
            <person name="Lang Y."/>
            <person name="Liu T."/>
            <person name="Li B."/>
            <person name="Bai Z."/>
            <person name="Luis Goicoechea J."/>
            <person name="Liang C."/>
            <person name="Chen C."/>
            <person name="Zhang W."/>
            <person name="Sun S."/>
            <person name="Liao Y."/>
            <person name="Zhang X."/>
            <person name="Yang L."/>
            <person name="Song C."/>
            <person name="Wang M."/>
            <person name="Shi J."/>
            <person name="Liu G."/>
            <person name="Liu J."/>
            <person name="Zhou H."/>
            <person name="Zhou W."/>
            <person name="Yu Q."/>
            <person name="An N."/>
            <person name="Chen Y."/>
            <person name="Cai Q."/>
            <person name="Wang B."/>
            <person name="Liu B."/>
            <person name="Min J."/>
            <person name="Huang Y."/>
            <person name="Wu H."/>
            <person name="Li Z."/>
            <person name="Zhang Y."/>
            <person name="Yin Y."/>
            <person name="Song W."/>
            <person name="Jiang J."/>
            <person name="Jackson S.A."/>
            <person name="Wing R.A."/>
            <person name="Wang J."/>
            <person name="Chen M."/>
        </authorList>
    </citation>
    <scope>NUCLEOTIDE SEQUENCE [LARGE SCALE GENOMIC DNA]</scope>
    <source>
        <strain evidence="1">cv. IRGC 101232</strain>
    </source>
</reference>